<dbReference type="EMBL" id="KB446536">
    <property type="protein sequence ID" value="EME47988.1"/>
    <property type="molecule type" value="Genomic_DNA"/>
</dbReference>
<evidence type="ECO:0000313" key="1">
    <source>
        <dbReference type="EMBL" id="EME47988.1"/>
    </source>
</evidence>
<evidence type="ECO:0000313" key="2">
    <source>
        <dbReference type="Proteomes" id="UP000016933"/>
    </source>
</evidence>
<dbReference type="HOGENOM" id="CLU_2687810_0_0_1"/>
<accession>N1PYC9</accession>
<dbReference type="AlphaFoldDB" id="N1PYC9"/>
<reference evidence="1 2" key="2">
    <citation type="journal article" date="2012" name="PLoS Pathog.">
        <title>Diverse lifestyles and strategies of plant pathogenesis encoded in the genomes of eighteen Dothideomycetes fungi.</title>
        <authorList>
            <person name="Ohm R.A."/>
            <person name="Feau N."/>
            <person name="Henrissat B."/>
            <person name="Schoch C.L."/>
            <person name="Horwitz B.A."/>
            <person name="Barry K.W."/>
            <person name="Condon B.J."/>
            <person name="Copeland A.C."/>
            <person name="Dhillon B."/>
            <person name="Glaser F."/>
            <person name="Hesse C.N."/>
            <person name="Kosti I."/>
            <person name="LaButti K."/>
            <person name="Lindquist E.A."/>
            <person name="Lucas S."/>
            <person name="Salamov A.A."/>
            <person name="Bradshaw R.E."/>
            <person name="Ciuffetti L."/>
            <person name="Hamelin R.C."/>
            <person name="Kema G.H.J."/>
            <person name="Lawrence C."/>
            <person name="Scott J.A."/>
            <person name="Spatafora J.W."/>
            <person name="Turgeon B.G."/>
            <person name="de Wit P.J.G.M."/>
            <person name="Zhong S."/>
            <person name="Goodwin S.B."/>
            <person name="Grigoriev I.V."/>
        </authorList>
    </citation>
    <scope>NUCLEOTIDE SEQUENCE [LARGE SCALE GENOMIC DNA]</scope>
    <source>
        <strain evidence="2">NZE10 / CBS 128990</strain>
    </source>
</reference>
<dbReference type="Proteomes" id="UP000016933">
    <property type="component" value="Unassembled WGS sequence"/>
</dbReference>
<gene>
    <name evidence="1" type="ORF">DOTSEDRAFT_69805</name>
</gene>
<sequence length="74" mass="8415">MRLALFRAVSWQVRHTRLTARVRGVNKNVGISQLDNARATRSLFSRLRVRVLRELDKLSGNIRRLVGSTSAKNA</sequence>
<name>N1PYC9_DOTSN</name>
<protein>
    <submittedName>
        <fullName evidence="1">Uncharacterized protein</fullName>
    </submittedName>
</protein>
<reference evidence="2" key="1">
    <citation type="journal article" date="2012" name="PLoS Genet.">
        <title>The genomes of the fungal plant pathogens Cladosporium fulvum and Dothistroma septosporum reveal adaptation to different hosts and lifestyles but also signatures of common ancestry.</title>
        <authorList>
            <person name="de Wit P.J.G.M."/>
            <person name="van der Burgt A."/>
            <person name="Oekmen B."/>
            <person name="Stergiopoulos I."/>
            <person name="Abd-Elsalam K.A."/>
            <person name="Aerts A.L."/>
            <person name="Bahkali A.H."/>
            <person name="Beenen H.G."/>
            <person name="Chettri P."/>
            <person name="Cox M.P."/>
            <person name="Datema E."/>
            <person name="de Vries R.P."/>
            <person name="Dhillon B."/>
            <person name="Ganley A.R."/>
            <person name="Griffiths S.A."/>
            <person name="Guo Y."/>
            <person name="Hamelin R.C."/>
            <person name="Henrissat B."/>
            <person name="Kabir M.S."/>
            <person name="Jashni M.K."/>
            <person name="Kema G."/>
            <person name="Klaubauf S."/>
            <person name="Lapidus A."/>
            <person name="Levasseur A."/>
            <person name="Lindquist E."/>
            <person name="Mehrabi R."/>
            <person name="Ohm R.A."/>
            <person name="Owen T.J."/>
            <person name="Salamov A."/>
            <person name="Schwelm A."/>
            <person name="Schijlen E."/>
            <person name="Sun H."/>
            <person name="van den Burg H.A."/>
            <person name="van Ham R.C.H.J."/>
            <person name="Zhang S."/>
            <person name="Goodwin S.B."/>
            <person name="Grigoriev I.V."/>
            <person name="Collemare J."/>
            <person name="Bradshaw R.E."/>
        </authorList>
    </citation>
    <scope>NUCLEOTIDE SEQUENCE [LARGE SCALE GENOMIC DNA]</scope>
    <source>
        <strain evidence="2">NZE10 / CBS 128990</strain>
    </source>
</reference>
<organism evidence="1 2">
    <name type="scientific">Dothistroma septosporum (strain NZE10 / CBS 128990)</name>
    <name type="common">Red band needle blight fungus</name>
    <name type="synonym">Mycosphaerella pini</name>
    <dbReference type="NCBI Taxonomy" id="675120"/>
    <lineage>
        <taxon>Eukaryota</taxon>
        <taxon>Fungi</taxon>
        <taxon>Dikarya</taxon>
        <taxon>Ascomycota</taxon>
        <taxon>Pezizomycotina</taxon>
        <taxon>Dothideomycetes</taxon>
        <taxon>Dothideomycetidae</taxon>
        <taxon>Mycosphaerellales</taxon>
        <taxon>Mycosphaerellaceae</taxon>
        <taxon>Dothistroma</taxon>
    </lineage>
</organism>
<proteinExistence type="predicted"/>
<keyword evidence="2" id="KW-1185">Reference proteome</keyword>